<dbReference type="STRING" id="1925591.BI308_20000"/>
<name>A0A1L9QMA9_9CYAN</name>
<sequence>MTPHLLRQLWSLIETTQPQRLLRLDDASLVQWLLGNMAQERSLNGEEADLLSHYIESRCALIRDLAQERLSPELLP</sequence>
<protein>
    <submittedName>
        <fullName evidence="1">Uncharacterized protein</fullName>
    </submittedName>
</protein>
<dbReference type="Proteomes" id="UP000183940">
    <property type="component" value="Unassembled WGS sequence"/>
</dbReference>
<dbReference type="EMBL" id="MLAW01000044">
    <property type="protein sequence ID" value="OJJ21968.1"/>
    <property type="molecule type" value="Genomic_DNA"/>
</dbReference>
<keyword evidence="2" id="KW-1185">Reference proteome</keyword>
<dbReference type="AlphaFoldDB" id="A0A1L9QMA9"/>
<reference evidence="1" key="1">
    <citation type="submission" date="2016-10" db="EMBL/GenBank/DDBJ databases">
        <title>CRISPR-Cas defence system in Roseofilum reptotaenium: evidence of a bacteriophage-cyanobacterium arms race in the coral black band disease.</title>
        <authorList>
            <person name="Buerger P."/>
            <person name="Wood-Charlson E.M."/>
            <person name="Weynberg K.D."/>
            <person name="Willis B."/>
            <person name="Van Oppen M.J."/>
        </authorList>
    </citation>
    <scope>NUCLEOTIDE SEQUENCE [LARGE SCALE GENOMIC DNA]</scope>
    <source>
        <strain evidence="1">AO1-A</strain>
    </source>
</reference>
<gene>
    <name evidence="1" type="ORF">BI308_20000</name>
</gene>
<comment type="caution">
    <text evidence="1">The sequence shown here is derived from an EMBL/GenBank/DDBJ whole genome shotgun (WGS) entry which is preliminary data.</text>
</comment>
<accession>A0A1L9QMA9</accession>
<evidence type="ECO:0000313" key="2">
    <source>
        <dbReference type="Proteomes" id="UP000183940"/>
    </source>
</evidence>
<evidence type="ECO:0000313" key="1">
    <source>
        <dbReference type="EMBL" id="OJJ21968.1"/>
    </source>
</evidence>
<organism evidence="1 2">
    <name type="scientific">Roseofilum reptotaenium AO1-A</name>
    <dbReference type="NCBI Taxonomy" id="1925591"/>
    <lineage>
        <taxon>Bacteria</taxon>
        <taxon>Bacillati</taxon>
        <taxon>Cyanobacteriota</taxon>
        <taxon>Cyanophyceae</taxon>
        <taxon>Desertifilales</taxon>
        <taxon>Desertifilaceae</taxon>
        <taxon>Roseofilum</taxon>
    </lineage>
</organism>
<proteinExistence type="predicted"/>